<dbReference type="GO" id="GO:0051537">
    <property type="term" value="F:2 iron, 2 sulfur cluster binding"/>
    <property type="evidence" value="ECO:0007669"/>
    <property type="project" value="UniProtKB-KW"/>
</dbReference>
<keyword evidence="2" id="KW-0479">Metal-binding</keyword>
<evidence type="ECO:0000313" key="7">
    <source>
        <dbReference type="Proteomes" id="UP000234328"/>
    </source>
</evidence>
<reference evidence="6 7" key="1">
    <citation type="submission" date="2017-10" db="EMBL/GenBank/DDBJ databases">
        <title>Two draft genome sequences of Pusillimonas sp. strains isolated from a nitrate- and radionuclide-contaminated groundwater in Russia.</title>
        <authorList>
            <person name="Grouzdev D.S."/>
            <person name="Tourova T.P."/>
            <person name="Goeva M.A."/>
            <person name="Babich T.L."/>
            <person name="Sokolova D.S."/>
            <person name="Abdullin R."/>
            <person name="Poltaraus A.B."/>
            <person name="Toshchakov S.V."/>
            <person name="Nazina T.N."/>
        </authorList>
    </citation>
    <scope>NUCLEOTIDE SEQUENCE [LARGE SCALE GENOMIC DNA]</scope>
    <source>
        <strain evidence="6 7">JR1/69-2-13</strain>
    </source>
</reference>
<evidence type="ECO:0000259" key="5">
    <source>
        <dbReference type="PROSITE" id="PS51296"/>
    </source>
</evidence>
<dbReference type="CDD" id="cd03467">
    <property type="entry name" value="Rieske"/>
    <property type="match status" value="1"/>
</dbReference>
<keyword evidence="1" id="KW-0001">2Fe-2S</keyword>
<comment type="caution">
    <text evidence="6">The sequence shown here is derived from an EMBL/GenBank/DDBJ whole genome shotgun (WGS) entry which is preliminary data.</text>
</comment>
<keyword evidence="7" id="KW-1185">Reference proteome</keyword>
<dbReference type="PROSITE" id="PS51296">
    <property type="entry name" value="RIESKE"/>
    <property type="match status" value="1"/>
</dbReference>
<proteinExistence type="predicted"/>
<gene>
    <name evidence="6" type="ORF">CR155_14085</name>
</gene>
<dbReference type="PANTHER" id="PTHR40261">
    <property type="match status" value="1"/>
</dbReference>
<evidence type="ECO:0000256" key="4">
    <source>
        <dbReference type="ARBA" id="ARBA00023014"/>
    </source>
</evidence>
<organism evidence="6 7">
    <name type="scientific">Pollutimonas nitritireducens</name>
    <dbReference type="NCBI Taxonomy" id="2045209"/>
    <lineage>
        <taxon>Bacteria</taxon>
        <taxon>Pseudomonadati</taxon>
        <taxon>Pseudomonadota</taxon>
        <taxon>Betaproteobacteria</taxon>
        <taxon>Burkholderiales</taxon>
        <taxon>Alcaligenaceae</taxon>
        <taxon>Pollutimonas</taxon>
    </lineage>
</organism>
<keyword evidence="3" id="KW-0408">Iron</keyword>
<sequence>MSLPAVEVCPSIELRDGDLARKLPVTHNNEASTAFFIRYEGQVHGYLNRCPHMGSELDWEGSVFTRAGDQLMCARHGATFTPDTGVCTGGPCKPSKLLALKTSEDQRDGRQTVLWWPEGKTIPRN</sequence>
<dbReference type="OrthoDB" id="9794779at2"/>
<keyword evidence="4" id="KW-0411">Iron-sulfur</keyword>
<evidence type="ECO:0000256" key="3">
    <source>
        <dbReference type="ARBA" id="ARBA00023004"/>
    </source>
</evidence>
<dbReference type="SUPFAM" id="SSF50022">
    <property type="entry name" value="ISP domain"/>
    <property type="match status" value="1"/>
</dbReference>
<dbReference type="InterPro" id="IPR036922">
    <property type="entry name" value="Rieske_2Fe-2S_sf"/>
</dbReference>
<dbReference type="GO" id="GO:0046872">
    <property type="term" value="F:metal ion binding"/>
    <property type="evidence" value="ECO:0007669"/>
    <property type="project" value="UniProtKB-KW"/>
</dbReference>
<dbReference type="Proteomes" id="UP000234328">
    <property type="component" value="Unassembled WGS sequence"/>
</dbReference>
<name>A0A2N4UEE6_9BURK</name>
<dbReference type="RefSeq" id="WP_102070664.1">
    <property type="nucleotide sequence ID" value="NZ_PDNV01000008.1"/>
</dbReference>
<accession>A0A2N4UEE6</accession>
<evidence type="ECO:0000256" key="1">
    <source>
        <dbReference type="ARBA" id="ARBA00022714"/>
    </source>
</evidence>
<feature type="domain" description="Rieske" evidence="5">
    <location>
        <begin position="6"/>
        <end position="92"/>
    </location>
</feature>
<dbReference type="EMBL" id="PDNV01000008">
    <property type="protein sequence ID" value="PLC53393.1"/>
    <property type="molecule type" value="Genomic_DNA"/>
</dbReference>
<protein>
    <submittedName>
        <fullName evidence="6">Rieske (2Fe-2S) protein</fullName>
    </submittedName>
</protein>
<dbReference type="PANTHER" id="PTHR40261:SF1">
    <property type="entry name" value="RIESKE DOMAIN-CONTAINING PROTEIN"/>
    <property type="match status" value="1"/>
</dbReference>
<dbReference type="InterPro" id="IPR017941">
    <property type="entry name" value="Rieske_2Fe-2S"/>
</dbReference>
<dbReference type="Gene3D" id="2.102.10.10">
    <property type="entry name" value="Rieske [2Fe-2S] iron-sulphur domain"/>
    <property type="match status" value="1"/>
</dbReference>
<dbReference type="AlphaFoldDB" id="A0A2N4UEE6"/>
<evidence type="ECO:0000256" key="2">
    <source>
        <dbReference type="ARBA" id="ARBA00022723"/>
    </source>
</evidence>
<evidence type="ECO:0000313" key="6">
    <source>
        <dbReference type="EMBL" id="PLC53393.1"/>
    </source>
</evidence>
<dbReference type="Pfam" id="PF00355">
    <property type="entry name" value="Rieske"/>
    <property type="match status" value="1"/>
</dbReference>